<dbReference type="PANTHER" id="PTHR31741">
    <property type="entry name" value="OS02G0726500 PROTEIN-RELATED"/>
    <property type="match status" value="1"/>
</dbReference>
<dbReference type="InterPro" id="IPR005113">
    <property type="entry name" value="uDENN_dom"/>
</dbReference>
<feature type="region of interest" description="Disordered" evidence="14">
    <location>
        <begin position="1"/>
        <end position="49"/>
    </location>
</feature>
<evidence type="ECO:0000256" key="3">
    <source>
        <dbReference type="ARBA" id="ARBA00007737"/>
    </source>
</evidence>
<accession>A0AAV6NL33</accession>
<proteinExistence type="inferred from homology"/>
<dbReference type="GO" id="GO:0016757">
    <property type="term" value="F:glycosyltransferase activity"/>
    <property type="evidence" value="ECO:0007669"/>
    <property type="project" value="UniProtKB-KW"/>
</dbReference>
<evidence type="ECO:0000313" key="16">
    <source>
        <dbReference type="EMBL" id="KAG6599534.1"/>
    </source>
</evidence>
<dbReference type="GO" id="GO:0009507">
    <property type="term" value="C:chloroplast"/>
    <property type="evidence" value="ECO:0007669"/>
    <property type="project" value="TreeGrafter"/>
</dbReference>
<comment type="subcellular location">
    <subcellularLocation>
        <location evidence="1">Membrane</location>
        <topology evidence="1">Single-pass type II membrane protein</topology>
    </subcellularLocation>
</comment>
<keyword evidence="7" id="KW-0735">Signal-anchor</keyword>
<keyword evidence="9" id="KW-0472">Membrane</keyword>
<reference evidence="16 17" key="1">
    <citation type="journal article" date="2021" name="Hortic Res">
        <title>The domestication of Cucurbita argyrosperma as revealed by the genome of its wild relative.</title>
        <authorList>
            <person name="Barrera-Redondo J."/>
            <person name="Sanchez-de la Vega G."/>
            <person name="Aguirre-Liguori J.A."/>
            <person name="Castellanos-Morales G."/>
            <person name="Gutierrez-Guerrero Y.T."/>
            <person name="Aguirre-Dugua X."/>
            <person name="Aguirre-Planter E."/>
            <person name="Tenaillon M.I."/>
            <person name="Lira-Saade R."/>
            <person name="Eguiarte L.E."/>
        </authorList>
    </citation>
    <scope>NUCLEOTIDE SEQUENCE [LARGE SCALE GENOMIC DNA]</scope>
    <source>
        <strain evidence="16">JBR-2021</strain>
    </source>
</reference>
<evidence type="ECO:0000256" key="5">
    <source>
        <dbReference type="ARBA" id="ARBA00022679"/>
    </source>
</evidence>
<evidence type="ECO:0000259" key="15">
    <source>
        <dbReference type="PROSITE" id="PS50211"/>
    </source>
</evidence>
<protein>
    <recommendedName>
        <fullName evidence="13">O-fucosyltransferase family protein</fullName>
    </recommendedName>
</protein>
<evidence type="ECO:0000256" key="11">
    <source>
        <dbReference type="ARBA" id="ARBA00023253"/>
    </source>
</evidence>
<dbReference type="InterPro" id="IPR037516">
    <property type="entry name" value="Tripartite_DENN"/>
</dbReference>
<evidence type="ECO:0000313" key="17">
    <source>
        <dbReference type="Proteomes" id="UP000685013"/>
    </source>
</evidence>
<dbReference type="InterPro" id="IPR001194">
    <property type="entry name" value="cDENN_dom"/>
</dbReference>
<dbReference type="GO" id="GO:0006004">
    <property type="term" value="P:fucose metabolic process"/>
    <property type="evidence" value="ECO:0007669"/>
    <property type="project" value="UniProtKB-KW"/>
</dbReference>
<feature type="region of interest" description="Disordered" evidence="14">
    <location>
        <begin position="957"/>
        <end position="991"/>
    </location>
</feature>
<evidence type="ECO:0000256" key="8">
    <source>
        <dbReference type="ARBA" id="ARBA00022989"/>
    </source>
</evidence>
<sequence>MNGWFGSVIETNESHQDKPDSITSRNQVDQKSHNLRYREGESSMERTPMMESRVVGSQNGVEYSEIWTKPDSENFAPCIDEGRRHKKLDAKTNGYILVNANGGLNQMRFGICDMVVIAKVMKAVLVLPSLDHKSYWADESGFKDLFNWQHFLQTLENDVHIVETLPPAYAELVPFNKTPISWSKTGYYKAEVLPLLKQHKVMYFTHTDSRLANNGLSSSIQKLRCRVNFEALKYSSPIEELGNTLVSRMRQNGSLYIALHLRYEKDMLAFTGCSHNLTTAEDDELRRMRYEVAHWKEKEINGTERRLLGGCPLTPRETSLLLRGLGFPSSTRIYLVAGEAYGNGSMQYLKDHFPNIYSHSTLSTEDELNPFKNHQNMLAGIDYVVALQSDVFIYTYDGNMAKAIQGHRRFEGFKKTISPDKENFVKLVDNLDEGRISWKKFSSKVKALHKNRAGAPYLRVPGEFPKLEESFYANPRFCCGTFSVKFGLGFTFGAKKGDIFVAFGRGGEGRRVLVMDTKEETGSTRWGASLFLQTTEDVARAVAAAAAAAASEARSPRPSVIYSSKGDDTNSPLQRLQRQVNKVLKGFSSPPQVKTAGTYNPEVLTTQKRQWANFQLQYLDHRSQKEPTRIFESMVVVGLHPNCDIQALQRQYVARKSEGSGRVRTALNNTQSQSRVEPHLEPQVLFVYPPEKQLPCKYKDLLSFCFPGGVEVHAVEKTPSMSELNEILLGQEHFKQSDLSFVFRLQVADDSTLYGCCVLVEELVQKPSGLLSASEKAPSYSSLSRYILTTRRCYCILSRLPFFELHFGVLNSIFTEERLQRLTKGIGILDLESTENLSNEEDLAEDISCMTLDQSAAEDRHEGKEEYSQGIMSDETHLEHQMHNGNFQCLKKGISDDIVVTLDREPEVVTAKTESVTVHKENHDIDVDDFTRNNQAIDRRLPNAVLPLLRYYQYESSDSSSSFQGSPSEDRNFRSDADDTETEEASFSGQDDSSDLLEILEWAKENKNGSLQIICEYYQLPYPARGCSVKFHPLEHLHSMEYYRSGETVLHVAGSTIDPRSCSTSLELAEAHGALMVEEEANALSVWTVASMCGSLRLEHILSILAGVLLEKQIVIVCSNLGILSASVLSIIPMIRPYQWQSLLMPVLPNDMLDFLDAPVPYIVGVKNKTSEVQSKLTNAILVDVNKNQVKAPTIPQLPKQKELFSSLRPYHADLVGESYLGRKRPVLECTDVQVEAARGFLKVLRLYLDSLCANLRSHTITNVQSNDDKVSLLLKESFIESFPSRDRPFLKLFVDTQLFSVHTDLVLSFFQKE</sequence>
<dbReference type="Pfam" id="PF02141">
    <property type="entry name" value="DENN"/>
    <property type="match status" value="1"/>
</dbReference>
<dbReference type="CDD" id="cd11299">
    <property type="entry name" value="O-FucT_plant"/>
    <property type="match status" value="1"/>
</dbReference>
<keyword evidence="11" id="KW-0294">Fucose metabolism</keyword>
<dbReference type="Pfam" id="PF10250">
    <property type="entry name" value="O-FucT"/>
    <property type="match status" value="1"/>
</dbReference>
<keyword evidence="6" id="KW-0812">Transmembrane</keyword>
<evidence type="ECO:0000256" key="7">
    <source>
        <dbReference type="ARBA" id="ARBA00022968"/>
    </source>
</evidence>
<feature type="compositionally biased region" description="Low complexity" evidence="14">
    <location>
        <begin position="957"/>
        <end position="967"/>
    </location>
</feature>
<evidence type="ECO:0000256" key="6">
    <source>
        <dbReference type="ARBA" id="ARBA00022692"/>
    </source>
</evidence>
<comment type="similarity">
    <text evidence="3">Belongs to the glycosyltransferase GT106 family.</text>
</comment>
<dbReference type="EMBL" id="JAGKQH010000005">
    <property type="protein sequence ID" value="KAG6599534.1"/>
    <property type="molecule type" value="Genomic_DNA"/>
</dbReference>
<dbReference type="PANTHER" id="PTHR31741:SF8">
    <property type="entry name" value="O-FUCOSYLTRANSFERASE 35"/>
    <property type="match status" value="1"/>
</dbReference>
<feature type="compositionally biased region" description="Basic and acidic residues" evidence="14">
    <location>
        <begin position="968"/>
        <end position="977"/>
    </location>
</feature>
<evidence type="ECO:0000256" key="2">
    <source>
        <dbReference type="ARBA" id="ARBA00004881"/>
    </source>
</evidence>
<dbReference type="SMART" id="SM00799">
    <property type="entry name" value="DENN"/>
    <property type="match status" value="1"/>
</dbReference>
<evidence type="ECO:0000256" key="12">
    <source>
        <dbReference type="ARBA" id="ARBA00023277"/>
    </source>
</evidence>
<dbReference type="GO" id="GO:0005794">
    <property type="term" value="C:Golgi apparatus"/>
    <property type="evidence" value="ECO:0007669"/>
    <property type="project" value="TreeGrafter"/>
</dbReference>
<dbReference type="PROSITE" id="PS50211">
    <property type="entry name" value="DENN"/>
    <property type="match status" value="1"/>
</dbReference>
<comment type="caution">
    <text evidence="16">The sequence shown here is derived from an EMBL/GenBank/DDBJ whole genome shotgun (WGS) entry which is preliminary data.</text>
</comment>
<evidence type="ECO:0000256" key="9">
    <source>
        <dbReference type="ARBA" id="ARBA00023136"/>
    </source>
</evidence>
<dbReference type="InterPro" id="IPR024709">
    <property type="entry name" value="FucosylTrfase_pln"/>
</dbReference>
<keyword evidence="12" id="KW-0119">Carbohydrate metabolism</keyword>
<feature type="compositionally biased region" description="Basic and acidic residues" evidence="14">
    <location>
        <begin position="28"/>
        <end position="44"/>
    </location>
</feature>
<keyword evidence="8" id="KW-1133">Transmembrane helix</keyword>
<dbReference type="Proteomes" id="UP000685013">
    <property type="component" value="Chromosome 5"/>
</dbReference>
<feature type="non-terminal residue" evidence="16">
    <location>
        <position position="1"/>
    </location>
</feature>
<dbReference type="FunFam" id="3.40.50.11350:FF:000011">
    <property type="entry name" value="O-fucosyltransferase 28"/>
    <property type="match status" value="1"/>
</dbReference>
<keyword evidence="4" id="KW-0328">Glycosyltransferase</keyword>
<organism evidence="16 17">
    <name type="scientific">Cucurbita argyrosperma subsp. sororia</name>
    <dbReference type="NCBI Taxonomy" id="37648"/>
    <lineage>
        <taxon>Eukaryota</taxon>
        <taxon>Viridiplantae</taxon>
        <taxon>Streptophyta</taxon>
        <taxon>Embryophyta</taxon>
        <taxon>Tracheophyta</taxon>
        <taxon>Spermatophyta</taxon>
        <taxon>Magnoliopsida</taxon>
        <taxon>eudicotyledons</taxon>
        <taxon>Gunneridae</taxon>
        <taxon>Pentapetalae</taxon>
        <taxon>rosids</taxon>
        <taxon>fabids</taxon>
        <taxon>Cucurbitales</taxon>
        <taxon>Cucurbitaceae</taxon>
        <taxon>Cucurbiteae</taxon>
        <taxon>Cucurbita</taxon>
    </lineage>
</organism>
<evidence type="ECO:0000256" key="10">
    <source>
        <dbReference type="ARBA" id="ARBA00023180"/>
    </source>
</evidence>
<keyword evidence="5" id="KW-0808">Transferase</keyword>
<evidence type="ECO:0000256" key="1">
    <source>
        <dbReference type="ARBA" id="ARBA00004606"/>
    </source>
</evidence>
<evidence type="ECO:0000256" key="4">
    <source>
        <dbReference type="ARBA" id="ARBA00022676"/>
    </source>
</evidence>
<dbReference type="GO" id="GO:0016020">
    <property type="term" value="C:membrane"/>
    <property type="evidence" value="ECO:0007669"/>
    <property type="project" value="UniProtKB-SubCell"/>
</dbReference>
<name>A0AAV6NL33_9ROSI</name>
<evidence type="ECO:0000256" key="14">
    <source>
        <dbReference type="SAM" id="MobiDB-lite"/>
    </source>
</evidence>
<gene>
    <name evidence="16" type="primary">OFUT35</name>
    <name evidence="16" type="ORF">SDJN03_09312</name>
</gene>
<comment type="pathway">
    <text evidence="2">Glycan metabolism.</text>
</comment>
<keyword evidence="17" id="KW-1185">Reference proteome</keyword>
<feature type="domain" description="UDENN" evidence="15">
    <location>
        <begin position="664"/>
        <end position="1314"/>
    </location>
</feature>
<dbReference type="InterPro" id="IPR019378">
    <property type="entry name" value="GDP-Fuc_O-FucTrfase"/>
</dbReference>
<keyword evidence="10" id="KW-0325">Glycoprotein</keyword>
<dbReference type="Pfam" id="PF03456">
    <property type="entry name" value="uDENN"/>
    <property type="match status" value="1"/>
</dbReference>
<evidence type="ECO:0000256" key="13">
    <source>
        <dbReference type="ARBA" id="ARBA00030350"/>
    </source>
</evidence>